<keyword evidence="2 5" id="KW-0812">Transmembrane</keyword>
<keyword evidence="9" id="KW-1185">Reference proteome</keyword>
<accession>A0A1I2D6T0</accession>
<comment type="subcellular location">
    <subcellularLocation>
        <location evidence="1">Membrane</location>
    </subcellularLocation>
</comment>
<evidence type="ECO:0000256" key="4">
    <source>
        <dbReference type="ARBA" id="ARBA00023136"/>
    </source>
</evidence>
<dbReference type="Pfam" id="PF01094">
    <property type="entry name" value="ANF_receptor"/>
    <property type="match status" value="1"/>
</dbReference>
<evidence type="ECO:0000259" key="6">
    <source>
        <dbReference type="Pfam" id="PF01094"/>
    </source>
</evidence>
<protein>
    <submittedName>
        <fullName evidence="7">ABC-type branched-chain amino acid transport system, substrate-binding protein</fullName>
    </submittedName>
</protein>
<evidence type="ECO:0000256" key="5">
    <source>
        <dbReference type="SAM" id="Phobius"/>
    </source>
</evidence>
<proteinExistence type="predicted"/>
<evidence type="ECO:0000256" key="2">
    <source>
        <dbReference type="ARBA" id="ARBA00022692"/>
    </source>
</evidence>
<organism evidence="7 10">
    <name type="scientific">Saccharopolyspora kobensis</name>
    <dbReference type="NCBI Taxonomy" id="146035"/>
    <lineage>
        <taxon>Bacteria</taxon>
        <taxon>Bacillati</taxon>
        <taxon>Actinomycetota</taxon>
        <taxon>Actinomycetes</taxon>
        <taxon>Pseudonocardiales</taxon>
        <taxon>Pseudonocardiaceae</taxon>
        <taxon>Saccharopolyspora</taxon>
    </lineage>
</organism>
<name>A0A1H6AR55_9PSEU</name>
<gene>
    <name evidence="7" type="ORF">SAMN02982929_02428</name>
    <name evidence="8" type="ORF">SAMN05216506_11436</name>
</gene>
<dbReference type="GO" id="GO:0016020">
    <property type="term" value="C:membrane"/>
    <property type="evidence" value="ECO:0007669"/>
    <property type="project" value="UniProtKB-SubCell"/>
</dbReference>
<dbReference type="InterPro" id="IPR028082">
    <property type="entry name" value="Peripla_BP_I"/>
</dbReference>
<sequence length="512" mass="55277">MTRSLQSTPAPVRPWPWWRRHKTISVLLVLAVVAGGLTWWRPWERCGAGMAEADGQCVGLSLDLTPFSDDETTIDLQQRIAAQNAQVTGDDFITVVVLNSMTPEPGSDSAALLNVHHGVMGAIAAQQRVNTTPAVGSQTPPVKLLLANYGGRARQQAEAVEQIIAHRDEHRIVAVIGLGQSLAETRAAASALSAAKIAVVSAVASADNMNRDPTTEQFIERFYRITPTNTDAANAAVSYLRGRDYRKVMLVRDDSSSDIYTQTLGDAFEVAYRNGFPGRGLSEAFFTSPSEQLEGVTRDTYLQPQFGRIYARMCQESPELVYFAGRGADLKAFLRAVGQGGACDGLSKIDVLTSDDASSLLGEPLPEMTGTEADVYYTSVATAGMWDGQTSEVTNQHNYRGFAEAFAATGLHDDLRDGYAMAHHDALLLAVGAARQVPNVGENTRLVADWIDNHYDCAHPLPGATGKIAYAPETHGNPIDKALPIMLLEPGGRIEQKAIAWTTGTPFETSCR</sequence>
<accession>A0A1H6AR55</accession>
<keyword evidence="3 5" id="KW-1133">Transmembrane helix</keyword>
<dbReference type="InterPro" id="IPR001828">
    <property type="entry name" value="ANF_lig-bd_rcpt"/>
</dbReference>
<evidence type="ECO:0000313" key="7">
    <source>
        <dbReference type="EMBL" id="SEG50567.1"/>
    </source>
</evidence>
<dbReference type="SUPFAM" id="SSF53822">
    <property type="entry name" value="Periplasmic binding protein-like I"/>
    <property type="match status" value="1"/>
</dbReference>
<dbReference type="EMBL" id="FNVB01000003">
    <property type="protein sequence ID" value="SEG50567.1"/>
    <property type="molecule type" value="Genomic_DNA"/>
</dbReference>
<reference evidence="7" key="1">
    <citation type="submission" date="2016-10" db="EMBL/GenBank/DDBJ databases">
        <authorList>
            <person name="de Groot N.N."/>
        </authorList>
    </citation>
    <scope>NUCLEOTIDE SEQUENCE [LARGE SCALE GENOMIC DNA]</scope>
    <source>
        <strain evidence="7">ATCC 20501</strain>
    </source>
</reference>
<feature type="transmembrane region" description="Helical" evidence="5">
    <location>
        <begin position="21"/>
        <end position="40"/>
    </location>
</feature>
<evidence type="ECO:0000256" key="3">
    <source>
        <dbReference type="ARBA" id="ARBA00022989"/>
    </source>
</evidence>
<evidence type="ECO:0000313" key="10">
    <source>
        <dbReference type="Proteomes" id="UP000236729"/>
    </source>
</evidence>
<dbReference type="SMR" id="A0A1H6AR55"/>
<evidence type="ECO:0000256" key="1">
    <source>
        <dbReference type="ARBA" id="ARBA00004370"/>
    </source>
</evidence>
<reference evidence="9 10" key="2">
    <citation type="submission" date="2016-10" db="EMBL/GenBank/DDBJ databases">
        <authorList>
            <person name="Varghese N."/>
            <person name="Submissions S."/>
        </authorList>
    </citation>
    <scope>NUCLEOTIDE SEQUENCE [LARGE SCALE GENOMIC DNA]</scope>
    <source>
        <strain evidence="10">ATCC 20501</strain>
        <strain evidence="8 9">CGMCC 4.3529</strain>
    </source>
</reference>
<dbReference type="Gene3D" id="3.40.50.2300">
    <property type="match status" value="2"/>
</dbReference>
<dbReference type="RefSeq" id="WP_143186016.1">
    <property type="nucleotide sequence ID" value="NZ_FNVB01000003.1"/>
</dbReference>
<evidence type="ECO:0000313" key="8">
    <source>
        <dbReference type="EMBL" id="SFE76181.1"/>
    </source>
</evidence>
<keyword evidence="4 5" id="KW-0472">Membrane</keyword>
<evidence type="ECO:0000313" key="9">
    <source>
        <dbReference type="Proteomes" id="UP000199690"/>
    </source>
</evidence>
<feature type="domain" description="Receptor ligand binding region" evidence="6">
    <location>
        <begin position="123"/>
        <end position="261"/>
    </location>
</feature>
<dbReference type="Proteomes" id="UP000236729">
    <property type="component" value="Unassembled WGS sequence"/>
</dbReference>
<dbReference type="Proteomes" id="UP000199690">
    <property type="component" value="Unassembled WGS sequence"/>
</dbReference>
<dbReference type="AlphaFoldDB" id="A0A1H6AR55"/>
<dbReference type="EMBL" id="FOME01000014">
    <property type="protein sequence ID" value="SFE76181.1"/>
    <property type="molecule type" value="Genomic_DNA"/>
</dbReference>